<name>A0AAD7ZIL2_DIPPU</name>
<sequence>KNYGVNRKFFRQVITEKNEFKIEFFKSTPAAILIAADAIMTSKVIICNVWLIFTHSIDESVQCHAYEKRFRAKCNASVNEFANPE</sequence>
<gene>
    <name evidence="1" type="ORF">L9F63_023779</name>
</gene>
<protein>
    <submittedName>
        <fullName evidence="1">Uncharacterized protein</fullName>
    </submittedName>
</protein>
<reference evidence="1" key="2">
    <citation type="submission" date="2023-05" db="EMBL/GenBank/DDBJ databases">
        <authorList>
            <person name="Fouks B."/>
        </authorList>
    </citation>
    <scope>NUCLEOTIDE SEQUENCE</scope>
    <source>
        <strain evidence="1">Stay&amp;Tobe</strain>
        <tissue evidence="1">Testes</tissue>
    </source>
</reference>
<evidence type="ECO:0000313" key="2">
    <source>
        <dbReference type="Proteomes" id="UP001233999"/>
    </source>
</evidence>
<organism evidence="1 2">
    <name type="scientific">Diploptera punctata</name>
    <name type="common">Pacific beetle cockroach</name>
    <dbReference type="NCBI Taxonomy" id="6984"/>
    <lineage>
        <taxon>Eukaryota</taxon>
        <taxon>Metazoa</taxon>
        <taxon>Ecdysozoa</taxon>
        <taxon>Arthropoda</taxon>
        <taxon>Hexapoda</taxon>
        <taxon>Insecta</taxon>
        <taxon>Pterygota</taxon>
        <taxon>Neoptera</taxon>
        <taxon>Polyneoptera</taxon>
        <taxon>Dictyoptera</taxon>
        <taxon>Blattodea</taxon>
        <taxon>Blaberoidea</taxon>
        <taxon>Blaberidae</taxon>
        <taxon>Diplopterinae</taxon>
        <taxon>Diploptera</taxon>
    </lineage>
</organism>
<proteinExistence type="predicted"/>
<accession>A0AAD7ZIL2</accession>
<dbReference type="AlphaFoldDB" id="A0AAD7ZIL2"/>
<dbReference type="Proteomes" id="UP001233999">
    <property type="component" value="Unassembled WGS sequence"/>
</dbReference>
<feature type="non-terminal residue" evidence="1">
    <location>
        <position position="85"/>
    </location>
</feature>
<dbReference type="EMBL" id="JASPKZ010008050">
    <property type="protein sequence ID" value="KAJ9581025.1"/>
    <property type="molecule type" value="Genomic_DNA"/>
</dbReference>
<keyword evidence="2" id="KW-1185">Reference proteome</keyword>
<feature type="non-terminal residue" evidence="1">
    <location>
        <position position="1"/>
    </location>
</feature>
<comment type="caution">
    <text evidence="1">The sequence shown here is derived from an EMBL/GenBank/DDBJ whole genome shotgun (WGS) entry which is preliminary data.</text>
</comment>
<reference evidence="1" key="1">
    <citation type="journal article" date="2023" name="IScience">
        <title>Live-bearing cockroach genome reveals convergent evolutionary mechanisms linked to viviparity in insects and beyond.</title>
        <authorList>
            <person name="Fouks B."/>
            <person name="Harrison M.C."/>
            <person name="Mikhailova A.A."/>
            <person name="Marchal E."/>
            <person name="English S."/>
            <person name="Carruthers M."/>
            <person name="Jennings E.C."/>
            <person name="Chiamaka E.L."/>
            <person name="Frigard R.A."/>
            <person name="Pippel M."/>
            <person name="Attardo G.M."/>
            <person name="Benoit J.B."/>
            <person name="Bornberg-Bauer E."/>
            <person name="Tobe S.S."/>
        </authorList>
    </citation>
    <scope>NUCLEOTIDE SEQUENCE</scope>
    <source>
        <strain evidence="1">Stay&amp;Tobe</strain>
    </source>
</reference>
<evidence type="ECO:0000313" key="1">
    <source>
        <dbReference type="EMBL" id="KAJ9581025.1"/>
    </source>
</evidence>